<organism evidence="7 8">
    <name type="scientific">Pseudoloma neurophilia</name>
    <dbReference type="NCBI Taxonomy" id="146866"/>
    <lineage>
        <taxon>Eukaryota</taxon>
        <taxon>Fungi</taxon>
        <taxon>Fungi incertae sedis</taxon>
        <taxon>Microsporidia</taxon>
        <taxon>Pseudoloma</taxon>
    </lineage>
</organism>
<accession>A0A0R0M2G8</accession>
<name>A0A0R0M2G8_9MICR</name>
<dbReference type="GO" id="GO:0022857">
    <property type="term" value="F:transmembrane transporter activity"/>
    <property type="evidence" value="ECO:0007669"/>
    <property type="project" value="InterPro"/>
</dbReference>
<comment type="caution">
    <text evidence="7">The sequence shown here is derived from an EMBL/GenBank/DDBJ whole genome shotgun (WGS) entry which is preliminary data.</text>
</comment>
<evidence type="ECO:0000256" key="3">
    <source>
        <dbReference type="ARBA" id="ARBA00022692"/>
    </source>
</evidence>
<keyword evidence="8" id="KW-1185">Reference proteome</keyword>
<evidence type="ECO:0000313" key="8">
    <source>
        <dbReference type="Proteomes" id="UP000051530"/>
    </source>
</evidence>
<dbReference type="OrthoDB" id="8904098at2759"/>
<dbReference type="SUPFAM" id="SSF103473">
    <property type="entry name" value="MFS general substrate transporter"/>
    <property type="match status" value="1"/>
</dbReference>
<feature type="transmembrane region" description="Helical" evidence="6">
    <location>
        <begin position="210"/>
        <end position="228"/>
    </location>
</feature>
<sequence>NSVDDTKSENLFQIQEKEPSNNLLGVLQSKEEKAAKFRQDLRIMLYLVTLFIPTIFFWTIYEQQDSSWVLQGGNMYKKLWNYEIDPLQIQTSNCALIILMVPITSMIKLSTLMSILLGLCLAACSFFTSAILETVRTKTTHILWQIPQYIFITLGEVFLSMNGLEFASELAPEKFKCFVVAIWLMMVSFGSLIVAFISGLKIFESQVVEYIFYALTAIAASILFIFIFKNFEKKRTSGKL</sequence>
<evidence type="ECO:0000256" key="5">
    <source>
        <dbReference type="ARBA" id="ARBA00023136"/>
    </source>
</evidence>
<comment type="subcellular location">
    <subcellularLocation>
        <location evidence="1">Membrane</location>
        <topology evidence="1">Multi-pass membrane protein</topology>
    </subcellularLocation>
</comment>
<dbReference type="PANTHER" id="PTHR11654">
    <property type="entry name" value="OLIGOPEPTIDE TRANSPORTER-RELATED"/>
    <property type="match status" value="1"/>
</dbReference>
<protein>
    <submittedName>
        <fullName evidence="7">Peptide transporter</fullName>
    </submittedName>
</protein>
<keyword evidence="4 6" id="KW-1133">Transmembrane helix</keyword>
<evidence type="ECO:0000256" key="4">
    <source>
        <dbReference type="ARBA" id="ARBA00022989"/>
    </source>
</evidence>
<dbReference type="Pfam" id="PF00854">
    <property type="entry name" value="PTR2"/>
    <property type="match status" value="1"/>
</dbReference>
<feature type="transmembrane region" description="Helical" evidence="6">
    <location>
        <begin position="177"/>
        <end position="198"/>
    </location>
</feature>
<feature type="non-terminal residue" evidence="7">
    <location>
        <position position="1"/>
    </location>
</feature>
<proteinExistence type="inferred from homology"/>
<evidence type="ECO:0000256" key="2">
    <source>
        <dbReference type="ARBA" id="ARBA00005982"/>
    </source>
</evidence>
<evidence type="ECO:0000256" key="6">
    <source>
        <dbReference type="SAM" id="Phobius"/>
    </source>
</evidence>
<dbReference type="GO" id="GO:0016020">
    <property type="term" value="C:membrane"/>
    <property type="evidence" value="ECO:0007669"/>
    <property type="project" value="UniProtKB-SubCell"/>
</dbReference>
<feature type="transmembrane region" description="Helical" evidence="6">
    <location>
        <begin position="43"/>
        <end position="61"/>
    </location>
</feature>
<gene>
    <name evidence="7" type="ORF">M153_12400001</name>
</gene>
<evidence type="ECO:0000256" key="1">
    <source>
        <dbReference type="ARBA" id="ARBA00004141"/>
    </source>
</evidence>
<dbReference type="InterPro" id="IPR036259">
    <property type="entry name" value="MFS_trans_sf"/>
</dbReference>
<reference evidence="7 8" key="1">
    <citation type="submission" date="2015-07" db="EMBL/GenBank/DDBJ databases">
        <title>The genome of Pseudoloma neurophilia, a relevant intracellular parasite of the zebrafish.</title>
        <authorList>
            <person name="Ndikumana S."/>
            <person name="Pelin A."/>
            <person name="Sanders J."/>
            <person name="Corradi N."/>
        </authorList>
    </citation>
    <scope>NUCLEOTIDE SEQUENCE [LARGE SCALE GENOMIC DNA]</scope>
    <source>
        <strain evidence="7 8">MK1</strain>
    </source>
</reference>
<keyword evidence="3 6" id="KW-0812">Transmembrane</keyword>
<keyword evidence="5 6" id="KW-0472">Membrane</keyword>
<dbReference type="VEuPathDB" id="MicrosporidiaDB:M153_12400001"/>
<dbReference type="Gene3D" id="1.20.1250.20">
    <property type="entry name" value="MFS general substrate transporter like domains"/>
    <property type="match status" value="1"/>
</dbReference>
<dbReference type="Proteomes" id="UP000051530">
    <property type="component" value="Unassembled WGS sequence"/>
</dbReference>
<comment type="similarity">
    <text evidence="2">Belongs to the major facilitator superfamily. Proton-dependent oligopeptide transporter (POT/PTR) (TC 2.A.17) family.</text>
</comment>
<dbReference type="InterPro" id="IPR000109">
    <property type="entry name" value="POT_fam"/>
</dbReference>
<dbReference type="AlphaFoldDB" id="A0A0R0M2G8"/>
<evidence type="ECO:0000313" key="7">
    <source>
        <dbReference type="EMBL" id="KRH93239.1"/>
    </source>
</evidence>
<feature type="transmembrane region" description="Helical" evidence="6">
    <location>
        <begin position="112"/>
        <end position="132"/>
    </location>
</feature>
<dbReference type="EMBL" id="LGUB01000422">
    <property type="protein sequence ID" value="KRH93239.1"/>
    <property type="molecule type" value="Genomic_DNA"/>
</dbReference>